<evidence type="ECO:0000256" key="3">
    <source>
        <dbReference type="ARBA" id="ARBA00023163"/>
    </source>
</evidence>
<dbReference type="PANTHER" id="PTHR43280">
    <property type="entry name" value="ARAC-FAMILY TRANSCRIPTIONAL REGULATOR"/>
    <property type="match status" value="1"/>
</dbReference>
<keyword evidence="6" id="KW-1185">Reference proteome</keyword>
<dbReference type="InterPro" id="IPR018060">
    <property type="entry name" value="HTH_AraC"/>
</dbReference>
<dbReference type="SUPFAM" id="SSF46689">
    <property type="entry name" value="Homeodomain-like"/>
    <property type="match status" value="2"/>
</dbReference>
<organism evidence="5 6">
    <name type="scientific">Amedibacillus dolichus</name>
    <dbReference type="NCBI Taxonomy" id="31971"/>
    <lineage>
        <taxon>Bacteria</taxon>
        <taxon>Bacillati</taxon>
        <taxon>Bacillota</taxon>
        <taxon>Erysipelotrichia</taxon>
        <taxon>Erysipelotrichales</taxon>
        <taxon>Erysipelotrichaceae</taxon>
        <taxon>Amedibacillus</taxon>
    </lineage>
</organism>
<evidence type="ECO:0000313" key="6">
    <source>
        <dbReference type="Proteomes" id="UP001529340"/>
    </source>
</evidence>
<reference evidence="6" key="1">
    <citation type="submission" date="2023-06" db="EMBL/GenBank/DDBJ databases">
        <title>Identification and characterization of horizontal gene transfer across gut microbiota members of farm animals based on homology search.</title>
        <authorList>
            <person name="Zeman M."/>
            <person name="Kubasova T."/>
            <person name="Jahodarova E."/>
            <person name="Nykrynova M."/>
            <person name="Rychlik I."/>
        </authorList>
    </citation>
    <scope>NUCLEOTIDE SEQUENCE [LARGE SCALE GENOMIC DNA]</scope>
    <source>
        <strain evidence="6">ET39</strain>
    </source>
</reference>
<dbReference type="InterPro" id="IPR018062">
    <property type="entry name" value="HTH_AraC-typ_CS"/>
</dbReference>
<evidence type="ECO:0000256" key="1">
    <source>
        <dbReference type="ARBA" id="ARBA00023015"/>
    </source>
</evidence>
<dbReference type="RefSeq" id="WP_289606753.1">
    <property type="nucleotide sequence ID" value="NZ_JAUDCG010000004.1"/>
</dbReference>
<dbReference type="PANTHER" id="PTHR43280:SF28">
    <property type="entry name" value="HTH-TYPE TRANSCRIPTIONAL ACTIVATOR RHAS"/>
    <property type="match status" value="1"/>
</dbReference>
<sequence length="342" mass="40211">MFQQRIQQREKLQDDLIAVIRSNVYVEHHVIFTKKHSGLLIIRPMKPTMLKEQCNTLMSAMVNRIHYTFSMTISSLGKGVEDFLPRYRQVISYHGHKFYENDFCLLNAQDARRFQRLGKMDHAFETKIAQAIGNRDQLHEVLETILDYMRENMIEPADVKQYFIHLINTTAHHLDTQKQLEPSQMHIYEQGVRECESVGFMRYELYRIFSAISLVVSRKEGPADYTEEIRRFICQNYSQKITLPMIAKEVGLNESYAGRLFKKATGKSIFQYVHEVRMEQAAELLAESDLKIRDVALQVGMSDQLYFNKIFRRHYGCSPSEYRRRLFKEAQSPTLPNNPNTH</sequence>
<proteinExistence type="predicted"/>
<dbReference type="Proteomes" id="UP001529340">
    <property type="component" value="Unassembled WGS sequence"/>
</dbReference>
<dbReference type="Gene3D" id="1.10.10.60">
    <property type="entry name" value="Homeodomain-like"/>
    <property type="match status" value="2"/>
</dbReference>
<name>A0ABT7U9I2_9FIRM</name>
<evidence type="ECO:0000259" key="4">
    <source>
        <dbReference type="PROSITE" id="PS01124"/>
    </source>
</evidence>
<dbReference type="InterPro" id="IPR020449">
    <property type="entry name" value="Tscrpt_reg_AraC-type_HTH"/>
</dbReference>
<dbReference type="Pfam" id="PF12833">
    <property type="entry name" value="HTH_18"/>
    <property type="match status" value="1"/>
</dbReference>
<dbReference type="PROSITE" id="PS00041">
    <property type="entry name" value="HTH_ARAC_FAMILY_1"/>
    <property type="match status" value="1"/>
</dbReference>
<feature type="domain" description="HTH araC/xylS-type" evidence="4">
    <location>
        <begin position="227"/>
        <end position="325"/>
    </location>
</feature>
<comment type="caution">
    <text evidence="5">The sequence shown here is derived from an EMBL/GenBank/DDBJ whole genome shotgun (WGS) entry which is preliminary data.</text>
</comment>
<dbReference type="PRINTS" id="PR00032">
    <property type="entry name" value="HTHARAC"/>
</dbReference>
<reference evidence="5 6" key="2">
    <citation type="submission" date="2023-06" db="EMBL/GenBank/DDBJ databases">
        <title>Identification and characterization of horizontal gene transfer across gut microbiota members of farm animals based on homology search.</title>
        <authorList>
            <person name="Schwarzerova J."/>
            <person name="Nykrynova M."/>
            <person name="Jureckova K."/>
            <person name="Cejkova D."/>
            <person name="Rychlik I."/>
        </authorList>
    </citation>
    <scope>NUCLEOTIDE SEQUENCE [LARGE SCALE GENOMIC DNA]</scope>
    <source>
        <strain evidence="5 6">ET39</strain>
    </source>
</reference>
<keyword evidence="3" id="KW-0804">Transcription</keyword>
<keyword evidence="1" id="KW-0805">Transcription regulation</keyword>
<dbReference type="PROSITE" id="PS01124">
    <property type="entry name" value="HTH_ARAC_FAMILY_2"/>
    <property type="match status" value="1"/>
</dbReference>
<evidence type="ECO:0000313" key="5">
    <source>
        <dbReference type="EMBL" id="MDM8156282.1"/>
    </source>
</evidence>
<dbReference type="InterPro" id="IPR009057">
    <property type="entry name" value="Homeodomain-like_sf"/>
</dbReference>
<dbReference type="EMBL" id="JAUDCG010000004">
    <property type="protein sequence ID" value="MDM8156282.1"/>
    <property type="molecule type" value="Genomic_DNA"/>
</dbReference>
<dbReference type="SMART" id="SM00342">
    <property type="entry name" value="HTH_ARAC"/>
    <property type="match status" value="1"/>
</dbReference>
<protein>
    <submittedName>
        <fullName evidence="5">AraC family transcriptional regulator</fullName>
    </submittedName>
</protein>
<gene>
    <name evidence="5" type="ORF">QUV96_01365</name>
</gene>
<accession>A0ABT7U9I2</accession>
<keyword evidence="2" id="KW-0238">DNA-binding</keyword>
<evidence type="ECO:0000256" key="2">
    <source>
        <dbReference type="ARBA" id="ARBA00023125"/>
    </source>
</evidence>